<keyword evidence="2 3" id="KW-0175">Coiled coil</keyword>
<feature type="chain" id="PRO_5038554340" evidence="4">
    <location>
        <begin position="21"/>
        <end position="341"/>
    </location>
</feature>
<dbReference type="Pfam" id="PF25967">
    <property type="entry name" value="RND-MFP_C"/>
    <property type="match status" value="1"/>
</dbReference>
<dbReference type="PROSITE" id="PS51257">
    <property type="entry name" value="PROKAR_LIPOPROTEIN"/>
    <property type="match status" value="1"/>
</dbReference>
<evidence type="ECO:0000256" key="2">
    <source>
        <dbReference type="ARBA" id="ARBA00023054"/>
    </source>
</evidence>
<dbReference type="InterPro" id="IPR050465">
    <property type="entry name" value="UPF0194_transport"/>
</dbReference>
<dbReference type="InterPro" id="IPR058627">
    <property type="entry name" value="MdtA-like_C"/>
</dbReference>
<sequence length="341" mass="36996">MDKLSRSTKLAATLAAAALAAALSGCSLLPKEESALKPPLVKPAQENYRTVKVEKGTIVKQISGVGSLESVSTDVAQFTGQGGRIQNIPVKSGDMVKKGDVLVQLVMDGLDLQLKEQELALERAKLAYKQAAGNSDQLRIASLQKEIEQIKYDRLKQQLNSKQLVSNIDGQVVFVESLKEGDFVEPYQTLVTVADPTKLRVSMRVENSADIKDAEVGMAAEITLGETTLQGKVVQTPSSAPQTLNKDLAEKYGKTLYIELPKLPDNAEIGTSVDVKIVTQKKDNVLQIPKSGLRAYLGRTFVRVLEEGKRIREIDVEQGISTPTAVEIVSGLEEGQDVILQ</sequence>
<name>A0A3G3JSL8_9BACL</name>
<evidence type="ECO:0000313" key="7">
    <source>
        <dbReference type="Proteomes" id="UP000269097"/>
    </source>
</evidence>
<comment type="subcellular location">
    <subcellularLocation>
        <location evidence="1">Cell envelope</location>
    </subcellularLocation>
</comment>
<evidence type="ECO:0000313" key="6">
    <source>
        <dbReference type="EMBL" id="AYQ71220.1"/>
    </source>
</evidence>
<evidence type="ECO:0000259" key="5">
    <source>
        <dbReference type="Pfam" id="PF25967"/>
    </source>
</evidence>
<dbReference type="Gene3D" id="2.40.420.20">
    <property type="match status" value="1"/>
</dbReference>
<feature type="signal peptide" evidence="4">
    <location>
        <begin position="1"/>
        <end position="20"/>
    </location>
</feature>
<organism evidence="6 7">
    <name type="scientific">Cohnella candidum</name>
    <dbReference type="NCBI Taxonomy" id="2674991"/>
    <lineage>
        <taxon>Bacteria</taxon>
        <taxon>Bacillati</taxon>
        <taxon>Bacillota</taxon>
        <taxon>Bacilli</taxon>
        <taxon>Bacillales</taxon>
        <taxon>Paenibacillaceae</taxon>
        <taxon>Cohnella</taxon>
    </lineage>
</organism>
<dbReference type="PANTHER" id="PTHR32347">
    <property type="entry name" value="EFFLUX SYSTEM COMPONENT YKNX-RELATED"/>
    <property type="match status" value="1"/>
</dbReference>
<accession>A0A3G3JSL8</accession>
<keyword evidence="4" id="KW-0732">Signal</keyword>
<dbReference type="EMBL" id="CP033433">
    <property type="protein sequence ID" value="AYQ71220.1"/>
    <property type="molecule type" value="Genomic_DNA"/>
</dbReference>
<dbReference type="PANTHER" id="PTHR32347:SF23">
    <property type="entry name" value="BLL5650 PROTEIN"/>
    <property type="match status" value="1"/>
</dbReference>
<reference evidence="6 7" key="1">
    <citation type="submission" date="2018-10" db="EMBL/GenBank/DDBJ databases">
        <title>Genome Sequence of Cohnella sp.</title>
        <authorList>
            <person name="Srinivasan S."/>
            <person name="Kim M.K."/>
        </authorList>
    </citation>
    <scope>NUCLEOTIDE SEQUENCE [LARGE SCALE GENOMIC DNA]</scope>
    <source>
        <strain evidence="6 7">18JY8-7</strain>
    </source>
</reference>
<evidence type="ECO:0000256" key="3">
    <source>
        <dbReference type="SAM" id="Coils"/>
    </source>
</evidence>
<dbReference type="Gene3D" id="2.40.50.100">
    <property type="match status" value="1"/>
</dbReference>
<proteinExistence type="predicted"/>
<gene>
    <name evidence="6" type="ORF">EAV92_00500</name>
</gene>
<feature type="coiled-coil region" evidence="3">
    <location>
        <begin position="107"/>
        <end position="134"/>
    </location>
</feature>
<dbReference type="Proteomes" id="UP000269097">
    <property type="component" value="Chromosome"/>
</dbReference>
<keyword evidence="7" id="KW-1185">Reference proteome</keyword>
<dbReference type="SUPFAM" id="SSF111369">
    <property type="entry name" value="HlyD-like secretion proteins"/>
    <property type="match status" value="1"/>
</dbReference>
<dbReference type="PRINTS" id="PR01490">
    <property type="entry name" value="RTXTOXIND"/>
</dbReference>
<feature type="domain" description="Multidrug resistance protein MdtA-like C-terminal permuted SH3" evidence="5">
    <location>
        <begin position="284"/>
        <end position="340"/>
    </location>
</feature>
<evidence type="ECO:0000256" key="1">
    <source>
        <dbReference type="ARBA" id="ARBA00004196"/>
    </source>
</evidence>
<dbReference type="KEGG" id="coh:EAV92_00500"/>
<protein>
    <submittedName>
        <fullName evidence="6">HlyD family efflux transporter periplasmic adaptor subunit</fullName>
    </submittedName>
</protein>
<evidence type="ECO:0000256" key="4">
    <source>
        <dbReference type="SAM" id="SignalP"/>
    </source>
</evidence>
<dbReference type="AlphaFoldDB" id="A0A3G3JSL8"/>
<dbReference type="GO" id="GO:0030313">
    <property type="term" value="C:cell envelope"/>
    <property type="evidence" value="ECO:0007669"/>
    <property type="project" value="UniProtKB-SubCell"/>
</dbReference>